<dbReference type="AlphaFoldDB" id="A0A2H0UJQ4"/>
<comment type="caution">
    <text evidence="1">The sequence shown here is derived from an EMBL/GenBank/DDBJ whole genome shotgun (WGS) entry which is preliminary data.</text>
</comment>
<name>A0A2H0UJQ4_9BACT</name>
<sequence length="89" mass="10696">MNKAQELVKNKHLIWYTKDFDKLEDASIVEAVLNYGNWSDVQELVSIMGIQKVAEIFREKSQPSKMGRQNYRPEIKNYFTLYFNKYARW</sequence>
<gene>
    <name evidence="1" type="ORF">COU11_03955</name>
</gene>
<dbReference type="Proteomes" id="UP000229526">
    <property type="component" value="Unassembled WGS sequence"/>
</dbReference>
<dbReference type="EMBL" id="PFBD01000028">
    <property type="protein sequence ID" value="PIR86638.1"/>
    <property type="molecule type" value="Genomic_DNA"/>
</dbReference>
<evidence type="ECO:0000313" key="1">
    <source>
        <dbReference type="EMBL" id="PIR86638.1"/>
    </source>
</evidence>
<protein>
    <submittedName>
        <fullName evidence="1">Uncharacterized protein</fullName>
    </submittedName>
</protein>
<evidence type="ECO:0000313" key="2">
    <source>
        <dbReference type="Proteomes" id="UP000229526"/>
    </source>
</evidence>
<accession>A0A2H0UJQ4</accession>
<organism evidence="1 2">
    <name type="scientific">Candidatus Harrisonbacteria bacterium CG10_big_fil_rev_8_21_14_0_10_49_15</name>
    <dbReference type="NCBI Taxonomy" id="1974587"/>
    <lineage>
        <taxon>Bacteria</taxon>
        <taxon>Candidatus Harrisoniibacteriota</taxon>
    </lineage>
</organism>
<reference evidence="2" key="1">
    <citation type="submission" date="2017-09" db="EMBL/GenBank/DDBJ databases">
        <title>Depth-based differentiation of microbial function through sediment-hosted aquifers and enrichment of novel symbionts in the deep terrestrial subsurface.</title>
        <authorList>
            <person name="Probst A.J."/>
            <person name="Ladd B."/>
            <person name="Jarett J.K."/>
            <person name="Geller-Mcgrath D.E."/>
            <person name="Sieber C.M.K."/>
            <person name="Emerson J.B."/>
            <person name="Anantharaman K."/>
            <person name="Thomas B.C."/>
            <person name="Malmstrom R."/>
            <person name="Stieglmeier M."/>
            <person name="Klingl A."/>
            <person name="Woyke T."/>
            <person name="Ryan C.M."/>
            <person name="Banfield J.F."/>
        </authorList>
    </citation>
    <scope>NUCLEOTIDE SEQUENCE [LARGE SCALE GENOMIC DNA]</scope>
</reference>
<proteinExistence type="predicted"/>